<comment type="caution">
    <text evidence="1">The sequence shown here is derived from an EMBL/GenBank/DDBJ whole genome shotgun (WGS) entry which is preliminary data.</text>
</comment>
<reference evidence="1" key="1">
    <citation type="submission" date="2023-07" db="EMBL/GenBank/DDBJ databases">
        <title>Black Yeasts Isolated from many extreme environments.</title>
        <authorList>
            <person name="Coleine C."/>
            <person name="Stajich J.E."/>
            <person name="Selbmann L."/>
        </authorList>
    </citation>
    <scope>NUCLEOTIDE SEQUENCE</scope>
    <source>
        <strain evidence="1">CCFEE 5714</strain>
    </source>
</reference>
<dbReference type="Proteomes" id="UP001281147">
    <property type="component" value="Unassembled WGS sequence"/>
</dbReference>
<proteinExistence type="predicted"/>
<accession>A0ACC3NHJ1</accession>
<gene>
    <name evidence="1" type="ORF">LTR37_006608</name>
</gene>
<sequence length="224" mass="25727">MEASPLNKLPAELLNDIYELVFTQPGPLTVTFRDYQDPLSGIKLSDKRPTTDYATPTRISHVFALAYACKQTRVQCDLLRYSCNEFRLTPPDQHKLVRLFCAFEEWLGRERLAAMKPIVFETGYQPVFACPSQMLHVFKGLLWISKSHPSYNLYLALHIPREPSSHSMEPAPRFVVDLGRPEAGIEEIPKACKLQQPPTQPWHVSLVKMLERVLELWLEHVQAT</sequence>
<dbReference type="EMBL" id="JAUTXU010000044">
    <property type="protein sequence ID" value="KAK3716163.1"/>
    <property type="molecule type" value="Genomic_DNA"/>
</dbReference>
<name>A0ACC3NHJ1_9PEZI</name>
<evidence type="ECO:0000313" key="1">
    <source>
        <dbReference type="EMBL" id="KAK3716163.1"/>
    </source>
</evidence>
<organism evidence="1 2">
    <name type="scientific">Vermiconidia calcicola</name>
    <dbReference type="NCBI Taxonomy" id="1690605"/>
    <lineage>
        <taxon>Eukaryota</taxon>
        <taxon>Fungi</taxon>
        <taxon>Dikarya</taxon>
        <taxon>Ascomycota</taxon>
        <taxon>Pezizomycotina</taxon>
        <taxon>Dothideomycetes</taxon>
        <taxon>Dothideomycetidae</taxon>
        <taxon>Mycosphaerellales</taxon>
        <taxon>Extremaceae</taxon>
        <taxon>Vermiconidia</taxon>
    </lineage>
</organism>
<protein>
    <submittedName>
        <fullName evidence="1">Uncharacterized protein</fullName>
    </submittedName>
</protein>
<keyword evidence="2" id="KW-1185">Reference proteome</keyword>
<evidence type="ECO:0000313" key="2">
    <source>
        <dbReference type="Proteomes" id="UP001281147"/>
    </source>
</evidence>